<reference evidence="4" key="1">
    <citation type="journal article" date="2021" name="Nat. Commun.">
        <title>Genetic determinants of endophytism in the Arabidopsis root mycobiome.</title>
        <authorList>
            <person name="Mesny F."/>
            <person name="Miyauchi S."/>
            <person name="Thiergart T."/>
            <person name="Pickel B."/>
            <person name="Atanasova L."/>
            <person name="Karlsson M."/>
            <person name="Huettel B."/>
            <person name="Barry K.W."/>
            <person name="Haridas S."/>
            <person name="Chen C."/>
            <person name="Bauer D."/>
            <person name="Andreopoulos W."/>
            <person name="Pangilinan J."/>
            <person name="LaButti K."/>
            <person name="Riley R."/>
            <person name="Lipzen A."/>
            <person name="Clum A."/>
            <person name="Drula E."/>
            <person name="Henrissat B."/>
            <person name="Kohler A."/>
            <person name="Grigoriev I.V."/>
            <person name="Martin F.M."/>
            <person name="Hacquard S."/>
        </authorList>
    </citation>
    <scope>NUCLEOTIDE SEQUENCE</scope>
    <source>
        <strain evidence="4">MPI-CAGE-AT-0147</strain>
    </source>
</reference>
<dbReference type="AlphaFoldDB" id="A0A9P9JGX1"/>
<keyword evidence="5" id="KW-1185">Reference proteome</keyword>
<protein>
    <submittedName>
        <fullName evidence="4">Uncharacterized protein</fullName>
    </submittedName>
</protein>
<dbReference type="PIRSF" id="PIRSF001365">
    <property type="entry name" value="DHDPS"/>
    <property type="match status" value="1"/>
</dbReference>
<evidence type="ECO:0000256" key="3">
    <source>
        <dbReference type="PIRSR" id="PIRSR001365-2"/>
    </source>
</evidence>
<accession>A0A9P9JGX1</accession>
<dbReference type="OrthoDB" id="191315at2759"/>
<dbReference type="PANTHER" id="PTHR12128:SF24">
    <property type="entry name" value="DIHYDRODIPICOLINATE SYNTHETASE FAMILY PROTEIN (AFU_ORTHOLOGUE AFUA_3G11920)"/>
    <property type="match status" value="1"/>
</dbReference>
<feature type="binding site" evidence="3">
    <location>
        <position position="228"/>
    </location>
    <ligand>
        <name>pyruvate</name>
        <dbReference type="ChEBI" id="CHEBI:15361"/>
    </ligand>
</feature>
<dbReference type="Proteomes" id="UP000738349">
    <property type="component" value="Unassembled WGS sequence"/>
</dbReference>
<evidence type="ECO:0000313" key="5">
    <source>
        <dbReference type="Proteomes" id="UP000738349"/>
    </source>
</evidence>
<proteinExistence type="inferred from homology"/>
<comment type="caution">
    <text evidence="4">The sequence shown here is derived from an EMBL/GenBank/DDBJ whole genome shotgun (WGS) entry which is preliminary data.</text>
</comment>
<evidence type="ECO:0000256" key="2">
    <source>
        <dbReference type="PIRSR" id="PIRSR001365-1"/>
    </source>
</evidence>
<keyword evidence="1" id="KW-0456">Lyase</keyword>
<feature type="active site" description="Schiff-base intermediate with substrate" evidence="2">
    <location>
        <position position="178"/>
    </location>
</feature>
<dbReference type="PRINTS" id="PR00146">
    <property type="entry name" value="DHPICSNTHASE"/>
</dbReference>
<sequence>MATPSLNRNLKPGAYAATLTFFTQSSTLDLETLKHHILRLMGSGVSGIIALGSNGEAVHLDRQERKTVVKCIVDTLAANGHGDTPVIVGASAQSLHETIELCQEAKESGGSHVLVLPPSYFTAAMIPDTIYDFYIKVAAASPLPVILYSFPAVSSGITMSSDLLIRISNGHPNIVGTKFTCGDTGKLARVARAMDGMTPSQPEKPYWVAAGLADFTLQALAVGASGVVAGGANILPKMVVKVYELFAEGRFQEATQLQSLLSEGDWPHTAAGISGTKAVLQEAFQYGGPPRSPLAVVPTVTAQTLKKDMQEALEYENSIR</sequence>
<dbReference type="InterPro" id="IPR002220">
    <property type="entry name" value="DapA-like"/>
</dbReference>
<dbReference type="CDD" id="cd00408">
    <property type="entry name" value="DHDPS-like"/>
    <property type="match status" value="1"/>
</dbReference>
<dbReference type="SMART" id="SM01130">
    <property type="entry name" value="DHDPS"/>
    <property type="match status" value="1"/>
</dbReference>
<evidence type="ECO:0000313" key="4">
    <source>
        <dbReference type="EMBL" id="KAH7161036.1"/>
    </source>
</evidence>
<dbReference type="InterPro" id="IPR013785">
    <property type="entry name" value="Aldolase_TIM"/>
</dbReference>
<comment type="similarity">
    <text evidence="1">Belongs to the DapA family.</text>
</comment>
<evidence type="ECO:0000256" key="1">
    <source>
        <dbReference type="PIRNR" id="PIRNR001365"/>
    </source>
</evidence>
<gene>
    <name evidence="4" type="ORF">EDB81DRAFT_641787</name>
</gene>
<feature type="active site" description="Proton donor/acceptor" evidence="2">
    <location>
        <position position="148"/>
    </location>
</feature>
<dbReference type="GO" id="GO:0008840">
    <property type="term" value="F:4-hydroxy-tetrahydrodipicolinate synthase activity"/>
    <property type="evidence" value="ECO:0007669"/>
    <property type="project" value="TreeGrafter"/>
</dbReference>
<organism evidence="4 5">
    <name type="scientific">Dactylonectria macrodidyma</name>
    <dbReference type="NCBI Taxonomy" id="307937"/>
    <lineage>
        <taxon>Eukaryota</taxon>
        <taxon>Fungi</taxon>
        <taxon>Dikarya</taxon>
        <taxon>Ascomycota</taxon>
        <taxon>Pezizomycotina</taxon>
        <taxon>Sordariomycetes</taxon>
        <taxon>Hypocreomycetidae</taxon>
        <taxon>Hypocreales</taxon>
        <taxon>Nectriaceae</taxon>
        <taxon>Dactylonectria</taxon>
    </lineage>
</organism>
<dbReference type="Pfam" id="PF00701">
    <property type="entry name" value="DHDPS"/>
    <property type="match status" value="1"/>
</dbReference>
<name>A0A9P9JGX1_9HYPO</name>
<dbReference type="SUPFAM" id="SSF51569">
    <property type="entry name" value="Aldolase"/>
    <property type="match status" value="1"/>
</dbReference>
<dbReference type="Gene3D" id="3.20.20.70">
    <property type="entry name" value="Aldolase class I"/>
    <property type="match status" value="1"/>
</dbReference>
<dbReference type="EMBL" id="JAGMUV010000004">
    <property type="protein sequence ID" value="KAH7161036.1"/>
    <property type="molecule type" value="Genomic_DNA"/>
</dbReference>
<dbReference type="PANTHER" id="PTHR12128">
    <property type="entry name" value="DIHYDRODIPICOLINATE SYNTHASE"/>
    <property type="match status" value="1"/>
</dbReference>